<feature type="non-terminal residue" evidence="1">
    <location>
        <position position="150"/>
    </location>
</feature>
<organism evidence="1 2">
    <name type="scientific">Haematococcus lacustris</name>
    <name type="common">Green alga</name>
    <name type="synonym">Haematococcus pluvialis</name>
    <dbReference type="NCBI Taxonomy" id="44745"/>
    <lineage>
        <taxon>Eukaryota</taxon>
        <taxon>Viridiplantae</taxon>
        <taxon>Chlorophyta</taxon>
        <taxon>core chlorophytes</taxon>
        <taxon>Chlorophyceae</taxon>
        <taxon>CS clade</taxon>
        <taxon>Chlamydomonadales</taxon>
        <taxon>Haematococcaceae</taxon>
        <taxon>Haematococcus</taxon>
    </lineage>
</organism>
<dbReference type="Proteomes" id="UP000485058">
    <property type="component" value="Unassembled WGS sequence"/>
</dbReference>
<dbReference type="EMBL" id="BLLF01008313">
    <property type="protein sequence ID" value="GFH33326.1"/>
    <property type="molecule type" value="Genomic_DNA"/>
</dbReference>
<feature type="non-terminal residue" evidence="1">
    <location>
        <position position="1"/>
    </location>
</feature>
<keyword evidence="2" id="KW-1185">Reference proteome</keyword>
<proteinExistence type="predicted"/>
<dbReference type="AlphaFoldDB" id="A0A6A0AKF7"/>
<comment type="caution">
    <text evidence="1">The sequence shown here is derived from an EMBL/GenBank/DDBJ whole genome shotgun (WGS) entry which is preliminary data.</text>
</comment>
<sequence length="150" mass="15375">AATAGSSRTAVSTALAREFKLWKTALTPQQAVAMSQSLTADVNTDDAPGRQQQLVGVLYCATERADGTVELLLMDGPRGLPGKAGTLPVTEIPLVRVVCRDPEVANRALAALSGCRSPDQTLAAATQANQLPVLGISHVSPAPPSPPGPA</sequence>
<evidence type="ECO:0000313" key="1">
    <source>
        <dbReference type="EMBL" id="GFH33326.1"/>
    </source>
</evidence>
<protein>
    <submittedName>
        <fullName evidence="1">Uncharacterized protein</fullName>
    </submittedName>
</protein>
<evidence type="ECO:0000313" key="2">
    <source>
        <dbReference type="Proteomes" id="UP000485058"/>
    </source>
</evidence>
<gene>
    <name evidence="1" type="ORF">HaLaN_32681</name>
</gene>
<name>A0A6A0AKF7_HAELA</name>
<reference evidence="1 2" key="1">
    <citation type="submission" date="2020-02" db="EMBL/GenBank/DDBJ databases">
        <title>Draft genome sequence of Haematococcus lacustris strain NIES-144.</title>
        <authorList>
            <person name="Morimoto D."/>
            <person name="Nakagawa S."/>
            <person name="Yoshida T."/>
            <person name="Sawayama S."/>
        </authorList>
    </citation>
    <scope>NUCLEOTIDE SEQUENCE [LARGE SCALE GENOMIC DNA]</scope>
    <source>
        <strain evidence="1 2">NIES-144</strain>
    </source>
</reference>
<accession>A0A6A0AKF7</accession>